<evidence type="ECO:0000313" key="2">
    <source>
        <dbReference type="EMBL" id="ALT00592.1"/>
    </source>
</evidence>
<dbReference type="EMBL" id="KT285022">
    <property type="protein sequence ID" value="ALT00592.1"/>
    <property type="molecule type" value="Genomic_RNA"/>
</dbReference>
<feature type="region of interest" description="Disordered" evidence="1">
    <location>
        <begin position="1"/>
        <end position="46"/>
    </location>
</feature>
<sequence>MSHSIRVRRGMLTPSQQGDNSESTSPKTRVDSRTRSAQKAPVTARPLSRFQVALEKVVTVRKRVLKRKLSAEESSAIKTAVRKQISRSPSPPRPRSSRPAPDPLDRIPSPPPVLPSDQDSTTLNKAHETISALQFRIEVLQQNIFFLRRELASFSSDSDPFEKIVNYAVADLKAFGVFRVTDGRKPQLCLLTAMSEQANSHLFSYHDGVTTWISKNPSLCSGLAAFVNPLLDRVSHDCSNPKGTESCIRSLVPFSRCWNFDSVYNECT</sequence>
<proteinExistence type="predicted"/>
<accession>A0A0U3B2F0</accession>
<feature type="compositionally biased region" description="Polar residues" evidence="1">
    <location>
        <begin position="13"/>
        <end position="27"/>
    </location>
</feature>
<evidence type="ECO:0000256" key="1">
    <source>
        <dbReference type="SAM" id="MobiDB-lite"/>
    </source>
</evidence>
<name>A0A0U3B2F0_9VIRU</name>
<reference evidence="2" key="1">
    <citation type="submission" date="2015-07" db="EMBL/GenBank/DDBJ databases">
        <title>Viral dsRNA elements in three cultivated Raphanus and Brassica plants suggesting three cryptoviruses.</title>
        <authorList>
            <person name="Li L."/>
            <person name="Liu J."/>
            <person name="Zhang Q."/>
            <person name="Fu R."/>
            <person name="Zhu X."/>
            <person name="Li C."/>
            <person name="Chen J."/>
        </authorList>
    </citation>
    <scope>NUCLEOTIDE SEQUENCE</scope>
    <source>
        <strain evidence="2">YDECT</strain>
    </source>
</reference>
<feature type="region of interest" description="Disordered" evidence="1">
    <location>
        <begin position="76"/>
        <end position="122"/>
    </location>
</feature>
<protein>
    <submittedName>
        <fullName evidence="2">Putative capsid protein</fullName>
    </submittedName>
</protein>
<organism evidence="2">
    <name type="scientific">Brassica rapa cryptic virus 1</name>
    <dbReference type="NCBI Taxonomy" id="1768875"/>
    <lineage>
        <taxon>Viruses</taxon>
        <taxon>Riboviria</taxon>
        <taxon>Orthornavirae</taxon>
        <taxon>Pisuviricota</taxon>
        <taxon>Duplopiviricetes</taxon>
        <taxon>Durnavirales</taxon>
        <taxon>Partitiviridae</taxon>
    </lineage>
</organism>